<evidence type="ECO:0000256" key="1">
    <source>
        <dbReference type="SAM" id="SignalP"/>
    </source>
</evidence>
<keyword evidence="1" id="KW-0732">Signal</keyword>
<protein>
    <recommendedName>
        <fullName evidence="4">Lipocalin-like domain-containing protein</fullName>
    </recommendedName>
</protein>
<accession>A0A851GIY0</accession>
<dbReference type="RefSeq" id="WP_178935217.1">
    <property type="nucleotide sequence ID" value="NZ_JACBAZ010000034.1"/>
</dbReference>
<sequence length="134" mass="14934">MKCLILILSVILMACSEEASNEISELSSDSWYEKWLAEGDVYITDLELAPGSHREITVSSSDECSIGFITEKGYEISKDTPVKYVYIGLTKDDRSQGASIGTWRDFKSSDGLVVVHLTNESRISTRIVVYKKQG</sequence>
<evidence type="ECO:0000313" key="3">
    <source>
        <dbReference type="Proteomes" id="UP000557872"/>
    </source>
</evidence>
<feature type="chain" id="PRO_5032348827" description="Lipocalin-like domain-containing protein" evidence="1">
    <location>
        <begin position="20"/>
        <end position="134"/>
    </location>
</feature>
<proteinExistence type="predicted"/>
<name>A0A851GIY0_9BACT</name>
<dbReference type="EMBL" id="JACBAZ010000034">
    <property type="protein sequence ID" value="NWK57768.1"/>
    <property type="molecule type" value="Genomic_DNA"/>
</dbReference>
<dbReference type="Proteomes" id="UP000557872">
    <property type="component" value="Unassembled WGS sequence"/>
</dbReference>
<evidence type="ECO:0008006" key="4">
    <source>
        <dbReference type="Google" id="ProtNLM"/>
    </source>
</evidence>
<dbReference type="PROSITE" id="PS51257">
    <property type="entry name" value="PROKAR_LIPOPROTEIN"/>
    <property type="match status" value="1"/>
</dbReference>
<dbReference type="AlphaFoldDB" id="A0A851GIY0"/>
<feature type="signal peptide" evidence="1">
    <location>
        <begin position="1"/>
        <end position="19"/>
    </location>
</feature>
<organism evidence="2 3">
    <name type="scientific">Oceaniferula marina</name>
    <dbReference type="NCBI Taxonomy" id="2748318"/>
    <lineage>
        <taxon>Bacteria</taxon>
        <taxon>Pseudomonadati</taxon>
        <taxon>Verrucomicrobiota</taxon>
        <taxon>Verrucomicrobiia</taxon>
        <taxon>Verrucomicrobiales</taxon>
        <taxon>Verrucomicrobiaceae</taxon>
        <taxon>Oceaniferula</taxon>
    </lineage>
</organism>
<reference evidence="2 3" key="1">
    <citation type="submission" date="2020-07" db="EMBL/GenBank/DDBJ databases">
        <title>Roseicoccus Jingziensis gen. nov., sp. nov., isolated from coastal seawater.</title>
        <authorList>
            <person name="Feng X."/>
        </authorList>
    </citation>
    <scope>NUCLEOTIDE SEQUENCE [LARGE SCALE GENOMIC DNA]</scope>
    <source>
        <strain evidence="2 3">N1E253</strain>
    </source>
</reference>
<evidence type="ECO:0000313" key="2">
    <source>
        <dbReference type="EMBL" id="NWK57768.1"/>
    </source>
</evidence>
<comment type="caution">
    <text evidence="2">The sequence shown here is derived from an EMBL/GenBank/DDBJ whole genome shotgun (WGS) entry which is preliminary data.</text>
</comment>
<gene>
    <name evidence="2" type="ORF">HW115_19270</name>
</gene>
<keyword evidence="3" id="KW-1185">Reference proteome</keyword>